<dbReference type="EMBL" id="CP098401">
    <property type="protein sequence ID" value="URW75978.1"/>
    <property type="molecule type" value="Genomic_DNA"/>
</dbReference>
<dbReference type="Proteomes" id="UP001055580">
    <property type="component" value="Chromosome"/>
</dbReference>
<accession>A0ABY4TUG8</accession>
<sequence length="180" mass="19413">MMLFTTTSQFAVLALCLVAGWIFGLASHPGGKKAKARLREVQAEHDIYRKDAETRVRDAQARAKAAETERDRLAKAAPVATAAPVAAAAATPAGGGVRGLFGGERDTLSRIRGIDADLEARLHAEGFRTYGQVESMSVSDEHELERRLGLSAGRIAQEQWREQAAMLASGAADEHARRYV</sequence>
<organism evidence="2 3">
    <name type="scientific">Sphingomonas donggukensis</name>
    <dbReference type="NCBI Taxonomy" id="2949093"/>
    <lineage>
        <taxon>Bacteria</taxon>
        <taxon>Pseudomonadati</taxon>
        <taxon>Pseudomonadota</taxon>
        <taxon>Alphaproteobacteria</taxon>
        <taxon>Sphingomonadales</taxon>
        <taxon>Sphingomonadaceae</taxon>
        <taxon>Sphingomonas</taxon>
    </lineage>
</organism>
<evidence type="ECO:0000256" key="1">
    <source>
        <dbReference type="SAM" id="Coils"/>
    </source>
</evidence>
<dbReference type="RefSeq" id="WP_250752696.1">
    <property type="nucleotide sequence ID" value="NZ_CP098401.1"/>
</dbReference>
<feature type="coiled-coil region" evidence="1">
    <location>
        <begin position="49"/>
        <end position="76"/>
    </location>
</feature>
<evidence type="ECO:0000313" key="3">
    <source>
        <dbReference type="Proteomes" id="UP001055580"/>
    </source>
</evidence>
<reference evidence="2" key="1">
    <citation type="submission" date="2022-05" db="EMBL/GenBank/DDBJ databases">
        <title>Sphingomonas sp. strain RMG20 Genome sequencing and assembly.</title>
        <authorList>
            <person name="Kim I."/>
        </authorList>
    </citation>
    <scope>NUCLEOTIDE SEQUENCE</scope>
    <source>
        <strain evidence="2">RMG20</strain>
    </source>
</reference>
<gene>
    <name evidence="2" type="ORF">M9980_01745</name>
</gene>
<protein>
    <recommendedName>
        <fullName evidence="4">Flap endonuclease-1-like 5' DNA nuclease</fullName>
    </recommendedName>
</protein>
<keyword evidence="3" id="KW-1185">Reference proteome</keyword>
<proteinExistence type="predicted"/>
<keyword evidence="1" id="KW-0175">Coiled coil</keyword>
<name>A0ABY4TUG8_9SPHN</name>
<evidence type="ECO:0000313" key="2">
    <source>
        <dbReference type="EMBL" id="URW75978.1"/>
    </source>
</evidence>
<evidence type="ECO:0008006" key="4">
    <source>
        <dbReference type="Google" id="ProtNLM"/>
    </source>
</evidence>